<name>A0A1J5DP35_9BACT</name>
<dbReference type="STRING" id="1817895.AUJ95_07455"/>
<dbReference type="Proteomes" id="UP000183085">
    <property type="component" value="Unassembled WGS sequence"/>
</dbReference>
<dbReference type="InterPro" id="IPR012348">
    <property type="entry name" value="RNR-like"/>
</dbReference>
<dbReference type="InterPro" id="IPR011017">
    <property type="entry name" value="TRASH_dom"/>
</dbReference>
<dbReference type="Pfam" id="PF04945">
    <property type="entry name" value="YHS"/>
    <property type="match status" value="1"/>
</dbReference>
<dbReference type="SUPFAM" id="SSF47240">
    <property type="entry name" value="Ferritin-like"/>
    <property type="match status" value="1"/>
</dbReference>
<reference evidence="2 3" key="1">
    <citation type="journal article" date="2016" name="Environ. Microbiol.">
        <title>Genomic resolution of a cold subsurface aquifer community provides metabolic insights for novel microbes adapted to high CO concentrations.</title>
        <authorList>
            <person name="Probst A.J."/>
            <person name="Castelle C.J."/>
            <person name="Singh A."/>
            <person name="Brown C.T."/>
            <person name="Anantharaman K."/>
            <person name="Sharon I."/>
            <person name="Hug L.A."/>
            <person name="Burstein D."/>
            <person name="Emerson J.B."/>
            <person name="Thomas B.C."/>
            <person name="Banfield J.F."/>
        </authorList>
    </citation>
    <scope>NUCLEOTIDE SEQUENCE [LARGE SCALE GENOMIC DNA]</scope>
    <source>
        <strain evidence="2">CG2_30_40_21</strain>
    </source>
</reference>
<dbReference type="GO" id="GO:0016491">
    <property type="term" value="F:oxidoreductase activity"/>
    <property type="evidence" value="ECO:0007669"/>
    <property type="project" value="InterPro"/>
</dbReference>
<dbReference type="AlphaFoldDB" id="A0A1J5DP35"/>
<dbReference type="InterPro" id="IPR007029">
    <property type="entry name" value="YHS_dom"/>
</dbReference>
<dbReference type="SMART" id="SM00746">
    <property type="entry name" value="TRASH"/>
    <property type="match status" value="1"/>
</dbReference>
<accession>A0A1J5DP35</accession>
<organism evidence="2 3">
    <name type="scientific">Candidatus Desantisbacteria bacterium CG2_30_40_21</name>
    <dbReference type="NCBI Taxonomy" id="1817895"/>
    <lineage>
        <taxon>Bacteria</taxon>
        <taxon>Candidatus Desantisiibacteriota</taxon>
    </lineage>
</organism>
<protein>
    <recommendedName>
        <fullName evidence="1">TRASH domain-containing protein</fullName>
    </recommendedName>
</protein>
<proteinExistence type="predicted"/>
<evidence type="ECO:0000313" key="2">
    <source>
        <dbReference type="EMBL" id="OIP37953.1"/>
    </source>
</evidence>
<gene>
    <name evidence="2" type="ORF">AUJ95_07455</name>
</gene>
<feature type="domain" description="TRASH" evidence="1">
    <location>
        <begin position="429"/>
        <end position="467"/>
    </location>
</feature>
<evidence type="ECO:0000313" key="3">
    <source>
        <dbReference type="Proteomes" id="UP000183085"/>
    </source>
</evidence>
<dbReference type="Gene3D" id="1.10.620.20">
    <property type="entry name" value="Ribonucleotide Reductase, subunit A"/>
    <property type="match status" value="1"/>
</dbReference>
<dbReference type="EMBL" id="MNYI01000192">
    <property type="protein sequence ID" value="OIP37953.1"/>
    <property type="molecule type" value="Genomic_DNA"/>
</dbReference>
<sequence length="476" mass="55512">MKKEKGKLQIEEIIREESNIFWWLRRDLTTLSVETSEGMELSLTPDQKDEWDKSIYTEIRTIARFLKTHAALLPSDDMTMAVIVYKKLNNILWETKESTSQYAEEKLSITDILTNEQKAILLVHNRTPVLDGYNRKGESTATVRDEAISALSRLITVEDKNGYHERIVDIFLNVLENRDTERWSTLQSAIMGLWPFPSELNILIELLFYPASSEKISYDELVIAEAAAVALKNQAIYLSGGLNEHRGHIENILNLVSQEYLRKKRVLEKNLIKNKDILESITIICHSLDRCLKEIEQVKIQEEKERSKKIEKKKIEIQNPIEILIDKEALIFISLLKDNKKEFVEYFLNDPRHFEIHLSYVQRCIEIISNAMNETNELQMWLTNHPIKKGEMLSFFKKMEDELNHKLKYKLSCSHPLKKIKEGIEIAKCPVCGMDVNTEKTEQMVRYEGIIYYFCDDRCKTVFEEEPAGYQQILGG</sequence>
<comment type="caution">
    <text evidence="2">The sequence shown here is derived from an EMBL/GenBank/DDBJ whole genome shotgun (WGS) entry which is preliminary data.</text>
</comment>
<dbReference type="InterPro" id="IPR009078">
    <property type="entry name" value="Ferritin-like_SF"/>
</dbReference>
<evidence type="ECO:0000259" key="1">
    <source>
        <dbReference type="SMART" id="SM00746"/>
    </source>
</evidence>